<dbReference type="AlphaFoldDB" id="A0A370TK33"/>
<dbReference type="InterPro" id="IPR001202">
    <property type="entry name" value="WW_dom"/>
</dbReference>
<accession>A0A370TK33</accession>
<dbReference type="EMBL" id="NPIC01000005">
    <property type="protein sequence ID" value="RDL35882.1"/>
    <property type="molecule type" value="Genomic_DNA"/>
</dbReference>
<gene>
    <name evidence="4" type="ORF">BP5553_06494</name>
</gene>
<feature type="domain" description="WW" evidence="3">
    <location>
        <begin position="95"/>
        <end position="129"/>
    </location>
</feature>
<keyword evidence="2" id="KW-0472">Membrane</keyword>
<feature type="region of interest" description="Disordered" evidence="1">
    <location>
        <begin position="155"/>
        <end position="179"/>
    </location>
</feature>
<proteinExistence type="predicted"/>
<comment type="caution">
    <text evidence="4">The sequence shown here is derived from an EMBL/GenBank/DDBJ whole genome shotgun (WGS) entry which is preliminary data.</text>
</comment>
<evidence type="ECO:0000259" key="3">
    <source>
        <dbReference type="PROSITE" id="PS50020"/>
    </source>
</evidence>
<feature type="compositionally biased region" description="Pro residues" evidence="1">
    <location>
        <begin position="60"/>
        <end position="97"/>
    </location>
</feature>
<feature type="compositionally biased region" description="Basic and acidic residues" evidence="1">
    <location>
        <begin position="9"/>
        <end position="18"/>
    </location>
</feature>
<evidence type="ECO:0000256" key="1">
    <source>
        <dbReference type="SAM" id="MobiDB-lite"/>
    </source>
</evidence>
<protein>
    <recommendedName>
        <fullName evidence="3">WW domain-containing protein</fullName>
    </recommendedName>
</protein>
<evidence type="ECO:0000313" key="5">
    <source>
        <dbReference type="Proteomes" id="UP000254866"/>
    </source>
</evidence>
<name>A0A370TK33_9HELO</name>
<dbReference type="Proteomes" id="UP000254866">
    <property type="component" value="Unassembled WGS sequence"/>
</dbReference>
<reference evidence="4 5" key="1">
    <citation type="journal article" date="2018" name="IMA Fungus">
        <title>IMA Genome-F 9: Draft genome sequence of Annulohypoxylon stygium, Aspergillus mulundensis, Berkeleyomyces basicola (syn. Thielaviopsis basicola), Ceratocystis smalleyi, two Cercospora beticola strains, Coleophoma cylindrospora, Fusarium fracticaudum, Phialophora cf. hyalina, and Morchella septimelata.</title>
        <authorList>
            <person name="Wingfield B.D."/>
            <person name="Bills G.F."/>
            <person name="Dong Y."/>
            <person name="Huang W."/>
            <person name="Nel W.J."/>
            <person name="Swalarsk-Parry B.S."/>
            <person name="Vaghefi N."/>
            <person name="Wilken P.M."/>
            <person name="An Z."/>
            <person name="de Beer Z.W."/>
            <person name="De Vos L."/>
            <person name="Chen L."/>
            <person name="Duong T.A."/>
            <person name="Gao Y."/>
            <person name="Hammerbacher A."/>
            <person name="Kikkert J.R."/>
            <person name="Li Y."/>
            <person name="Li H."/>
            <person name="Li K."/>
            <person name="Li Q."/>
            <person name="Liu X."/>
            <person name="Ma X."/>
            <person name="Naidoo K."/>
            <person name="Pethybridge S.J."/>
            <person name="Sun J."/>
            <person name="Steenkamp E.T."/>
            <person name="van der Nest M.A."/>
            <person name="van Wyk S."/>
            <person name="Wingfield M.J."/>
            <person name="Xiong C."/>
            <person name="Yue Q."/>
            <person name="Zhang X."/>
        </authorList>
    </citation>
    <scope>NUCLEOTIDE SEQUENCE [LARGE SCALE GENOMIC DNA]</scope>
    <source>
        <strain evidence="4 5">BP 5553</strain>
    </source>
</reference>
<organism evidence="4 5">
    <name type="scientific">Venustampulla echinocandica</name>
    <dbReference type="NCBI Taxonomy" id="2656787"/>
    <lineage>
        <taxon>Eukaryota</taxon>
        <taxon>Fungi</taxon>
        <taxon>Dikarya</taxon>
        <taxon>Ascomycota</taxon>
        <taxon>Pezizomycotina</taxon>
        <taxon>Leotiomycetes</taxon>
        <taxon>Helotiales</taxon>
        <taxon>Pleuroascaceae</taxon>
        <taxon>Venustampulla</taxon>
    </lineage>
</organism>
<feature type="transmembrane region" description="Helical" evidence="2">
    <location>
        <begin position="184"/>
        <end position="207"/>
    </location>
</feature>
<keyword evidence="2" id="KW-0812">Transmembrane</keyword>
<feature type="region of interest" description="Disordered" evidence="1">
    <location>
        <begin position="265"/>
        <end position="291"/>
    </location>
</feature>
<dbReference type="GeneID" id="43599343"/>
<feature type="region of interest" description="Disordered" evidence="1">
    <location>
        <begin position="1"/>
        <end position="104"/>
    </location>
</feature>
<keyword evidence="5" id="KW-1185">Reference proteome</keyword>
<evidence type="ECO:0000256" key="2">
    <source>
        <dbReference type="SAM" id="Phobius"/>
    </source>
</evidence>
<dbReference type="STRING" id="2656787.A0A370TK33"/>
<feature type="region of interest" description="Disordered" evidence="1">
    <location>
        <begin position="327"/>
        <end position="371"/>
    </location>
</feature>
<dbReference type="RefSeq" id="XP_031868538.1">
    <property type="nucleotide sequence ID" value="XM_032015117.1"/>
</dbReference>
<evidence type="ECO:0000313" key="4">
    <source>
        <dbReference type="EMBL" id="RDL35882.1"/>
    </source>
</evidence>
<sequence length="371" mass="39581">MSFFSKVEGMFKDDKKEGQPGQPDGQRGFEQQQYGYQQPQQQGYAPPQSQYNTYPQQYNTPPPAQQYGAPPPQQYGAPPPQQYGAPAGPPPPPPPQLPQGWMPLWDPAGQRWAYLELSVSKVIWTLPTGPSYPPQGGYPPQQGGAFPPQGAPAYGAGQDTRGYGGGPGGLDQGKPAKDNSKKNMMLGAAAGVAVGAVGAGLIANAMAPVFHFTAHSTQPNPRFHPTPPPTPQNPDFLLPIRPYHCLHRLLISLLPHPTATARDQLAGNAAQPPTPPRSPFPTRGRPRKHSAFGPAATVAGVIAGSIVGWLSVRRLNNNDEVEMPLISRLRSGSDPDDGDGLYISGDRKPNRTRKGAEELGIASEEVKPGEG</sequence>
<feature type="compositionally biased region" description="Gly residues" evidence="1">
    <location>
        <begin position="162"/>
        <end position="171"/>
    </location>
</feature>
<feature type="compositionally biased region" description="Basic and acidic residues" evidence="1">
    <location>
        <begin position="345"/>
        <end position="357"/>
    </location>
</feature>
<dbReference type="PROSITE" id="PS50020">
    <property type="entry name" value="WW_DOMAIN_2"/>
    <property type="match status" value="1"/>
</dbReference>
<dbReference type="OrthoDB" id="2367685at2759"/>
<feature type="compositionally biased region" description="Low complexity" evidence="1">
    <location>
        <begin position="25"/>
        <end position="51"/>
    </location>
</feature>
<keyword evidence="2" id="KW-1133">Transmembrane helix</keyword>
<feature type="transmembrane region" description="Helical" evidence="2">
    <location>
        <begin position="291"/>
        <end position="312"/>
    </location>
</feature>